<evidence type="ECO:0000256" key="4">
    <source>
        <dbReference type="ARBA" id="ARBA00022833"/>
    </source>
</evidence>
<organism evidence="5 6">
    <name type="scientific">Aromatoleum diolicum</name>
    <dbReference type="NCBI Taxonomy" id="75796"/>
    <lineage>
        <taxon>Bacteria</taxon>
        <taxon>Pseudomonadati</taxon>
        <taxon>Pseudomonadota</taxon>
        <taxon>Betaproteobacteria</taxon>
        <taxon>Rhodocyclales</taxon>
        <taxon>Rhodocyclaceae</taxon>
        <taxon>Aromatoleum</taxon>
    </lineage>
</organism>
<proteinExistence type="predicted"/>
<protein>
    <submittedName>
        <fullName evidence="5">3-keto-5-aminohexanoate cleavage protein</fullName>
    </submittedName>
</protein>
<name>A0ABX1QIB0_9RHOO</name>
<comment type="cofactor">
    <cofactor evidence="1">
        <name>Zn(2+)</name>
        <dbReference type="ChEBI" id="CHEBI:29105"/>
    </cofactor>
</comment>
<keyword evidence="2" id="KW-0808">Transferase</keyword>
<dbReference type="EMBL" id="WTVQ01000055">
    <property type="protein sequence ID" value="NMG77251.1"/>
    <property type="molecule type" value="Genomic_DNA"/>
</dbReference>
<evidence type="ECO:0000313" key="5">
    <source>
        <dbReference type="EMBL" id="NMG77251.1"/>
    </source>
</evidence>
<dbReference type="PANTHER" id="PTHR37418:SF2">
    <property type="entry name" value="3-KETO-5-AMINOHEXANOATE CLEAVAGE ENZYME"/>
    <property type="match status" value="1"/>
</dbReference>
<evidence type="ECO:0000256" key="1">
    <source>
        <dbReference type="ARBA" id="ARBA00001947"/>
    </source>
</evidence>
<dbReference type="InterPro" id="IPR013785">
    <property type="entry name" value="Aldolase_TIM"/>
</dbReference>
<keyword evidence="3" id="KW-0479">Metal-binding</keyword>
<keyword evidence="4" id="KW-0862">Zinc</keyword>
<reference evidence="5 6" key="1">
    <citation type="submission" date="2019-12" db="EMBL/GenBank/DDBJ databases">
        <title>Comparative genomics gives insights into the taxonomy of the Azoarcus-Aromatoleum group and reveals separate origins of nif in the plant-associated Azoarcus and non-plant-associated Aromatoleum sub-groups.</title>
        <authorList>
            <person name="Lafos M."/>
            <person name="Maluk M."/>
            <person name="Batista M."/>
            <person name="Junghare M."/>
            <person name="Carmona M."/>
            <person name="Faoro H."/>
            <person name="Cruz L.M."/>
            <person name="Battistoni F."/>
            <person name="De Souza E."/>
            <person name="Pedrosa F."/>
            <person name="Chen W.-M."/>
            <person name="Poole P.S."/>
            <person name="Dixon R.A."/>
            <person name="James E.K."/>
        </authorList>
    </citation>
    <scope>NUCLEOTIDE SEQUENCE [LARGE SCALE GENOMIC DNA]</scope>
    <source>
        <strain evidence="5 6">22Lin</strain>
    </source>
</reference>
<gene>
    <name evidence="5" type="ORF">GPA25_21075</name>
</gene>
<dbReference type="Pfam" id="PF05853">
    <property type="entry name" value="BKACE"/>
    <property type="match status" value="1"/>
</dbReference>
<dbReference type="InterPro" id="IPR008567">
    <property type="entry name" value="BKACE"/>
</dbReference>
<comment type="caution">
    <text evidence="5">The sequence shown here is derived from an EMBL/GenBank/DDBJ whole genome shotgun (WGS) entry which is preliminary data.</text>
</comment>
<evidence type="ECO:0000256" key="3">
    <source>
        <dbReference type="ARBA" id="ARBA00022723"/>
    </source>
</evidence>
<evidence type="ECO:0000256" key="2">
    <source>
        <dbReference type="ARBA" id="ARBA00022679"/>
    </source>
</evidence>
<evidence type="ECO:0000313" key="6">
    <source>
        <dbReference type="Proteomes" id="UP000648984"/>
    </source>
</evidence>
<dbReference type="Proteomes" id="UP000648984">
    <property type="component" value="Unassembled WGS sequence"/>
</dbReference>
<sequence>MNFLDGSLFPENQQKLVITAAPYGPEWMPSDFPEDIPVTMEEQIQKAVDCYNAGATVLHVHVRELDGKGSKRLSKFNELLAGIRARVPDMILQVGGSISFAPEGEGDAAKWLSDDTRHMLADLQPTPDQVTIAINTNQMNVVEQMCAADVAGTSLGEPAMYQAYREMTIPAGPDWVEEHIRRLSSKGIQTHFQLANITQLETVERMMRRNVCNVPLILTWVAIGGGFDAPNIYNLANFVRACPDGSVLTLETSMLNVLPLNMMAIAMGLHVRCGIEDNIWTQRRDRKMGSVEQIEQLVRISREVGREVANGKEAREIYKIGTFYEGADETLAKNGFAPNRKAGQVGFLQHAA</sequence>
<keyword evidence="6" id="KW-1185">Reference proteome</keyword>
<accession>A0ABX1QIB0</accession>
<dbReference type="Gene3D" id="3.20.20.70">
    <property type="entry name" value="Aldolase class I"/>
    <property type="match status" value="1"/>
</dbReference>
<dbReference type="PANTHER" id="PTHR37418">
    <property type="entry name" value="3-KETO-5-AMINOHEXANOATE CLEAVAGE ENZYME-RELATED"/>
    <property type="match status" value="1"/>
</dbReference>
<dbReference type="RefSeq" id="WP_169262382.1">
    <property type="nucleotide sequence ID" value="NZ_WTVQ01000055.1"/>
</dbReference>